<name>E3K1W0_PUCGT</name>
<keyword evidence="3" id="KW-1185">Reference proteome</keyword>
<dbReference type="AlphaFoldDB" id="E3K1W0"/>
<dbReference type="EMBL" id="DS178270">
    <property type="protein sequence ID" value="EFP78329.2"/>
    <property type="molecule type" value="Genomic_DNA"/>
</dbReference>
<reference evidence="3" key="2">
    <citation type="journal article" date="2011" name="Proc. Natl. Acad. Sci. U.S.A.">
        <title>Obligate biotrophy features unraveled by the genomic analysis of rust fungi.</title>
        <authorList>
            <person name="Duplessis S."/>
            <person name="Cuomo C.A."/>
            <person name="Lin Y.-C."/>
            <person name="Aerts A."/>
            <person name="Tisserant E."/>
            <person name="Veneault-Fourrey C."/>
            <person name="Joly D.L."/>
            <person name="Hacquard S."/>
            <person name="Amselem J."/>
            <person name="Cantarel B.L."/>
            <person name="Chiu R."/>
            <person name="Coutinho P.M."/>
            <person name="Feau N."/>
            <person name="Field M."/>
            <person name="Frey P."/>
            <person name="Gelhaye E."/>
            <person name="Goldberg J."/>
            <person name="Grabherr M.G."/>
            <person name="Kodira C.D."/>
            <person name="Kohler A."/>
            <person name="Kuees U."/>
            <person name="Lindquist E.A."/>
            <person name="Lucas S.M."/>
            <person name="Mago R."/>
            <person name="Mauceli E."/>
            <person name="Morin E."/>
            <person name="Murat C."/>
            <person name="Pangilinan J.L."/>
            <person name="Park R."/>
            <person name="Pearson M."/>
            <person name="Quesneville H."/>
            <person name="Rouhier N."/>
            <person name="Sakthikumar S."/>
            <person name="Salamov A.A."/>
            <person name="Schmutz J."/>
            <person name="Selles B."/>
            <person name="Shapiro H."/>
            <person name="Tanguay P."/>
            <person name="Tuskan G.A."/>
            <person name="Henrissat B."/>
            <person name="Van de Peer Y."/>
            <person name="Rouze P."/>
            <person name="Ellis J.G."/>
            <person name="Dodds P.N."/>
            <person name="Schein J.E."/>
            <person name="Zhong S."/>
            <person name="Hamelin R.C."/>
            <person name="Grigoriev I.V."/>
            <person name="Szabo L.J."/>
            <person name="Martin F."/>
        </authorList>
    </citation>
    <scope>NUCLEOTIDE SEQUENCE [LARGE SCALE GENOMIC DNA]</scope>
    <source>
        <strain evidence="3">CRL 75-36-700-3 / race SCCL</strain>
    </source>
</reference>
<accession>E3K1W0</accession>
<proteinExistence type="predicted"/>
<organism evidence="2 3">
    <name type="scientific">Puccinia graminis f. sp. tritici (strain CRL 75-36-700-3 / race SCCL)</name>
    <name type="common">Black stem rust fungus</name>
    <dbReference type="NCBI Taxonomy" id="418459"/>
    <lineage>
        <taxon>Eukaryota</taxon>
        <taxon>Fungi</taxon>
        <taxon>Dikarya</taxon>
        <taxon>Basidiomycota</taxon>
        <taxon>Pucciniomycotina</taxon>
        <taxon>Pucciniomycetes</taxon>
        <taxon>Pucciniales</taxon>
        <taxon>Pucciniaceae</taxon>
        <taxon>Puccinia</taxon>
    </lineage>
</organism>
<reference key="1">
    <citation type="submission" date="2007-01" db="EMBL/GenBank/DDBJ databases">
        <title>The Genome Sequence of Puccinia graminis f. sp. tritici Strain CRL 75-36-700-3.</title>
        <authorList>
            <consortium name="The Broad Institute Genome Sequencing Platform"/>
            <person name="Birren B."/>
            <person name="Lander E."/>
            <person name="Galagan J."/>
            <person name="Nusbaum C."/>
            <person name="Devon K."/>
            <person name="Cuomo C."/>
            <person name="Jaffe D."/>
            <person name="Butler J."/>
            <person name="Alvarez P."/>
            <person name="Gnerre S."/>
            <person name="Grabherr M."/>
            <person name="Mauceli E."/>
            <person name="Brockman W."/>
            <person name="Young S."/>
            <person name="LaButti K."/>
            <person name="Sykes S."/>
            <person name="DeCaprio D."/>
            <person name="Crawford M."/>
            <person name="Koehrsen M."/>
            <person name="Engels R."/>
            <person name="Montgomery P."/>
            <person name="Pearson M."/>
            <person name="Howarth C."/>
            <person name="Larson L."/>
            <person name="White J."/>
            <person name="Zeng Q."/>
            <person name="Kodira C."/>
            <person name="Yandava C."/>
            <person name="Alvarado L."/>
            <person name="O'Leary S."/>
            <person name="Szabo L."/>
            <person name="Dean R."/>
            <person name="Schein J."/>
        </authorList>
    </citation>
    <scope>NUCLEOTIDE SEQUENCE</scope>
    <source>
        <strain>CRL 75-36-700-3</strain>
    </source>
</reference>
<evidence type="ECO:0000313" key="2">
    <source>
        <dbReference type="EMBL" id="EFP78329.2"/>
    </source>
</evidence>
<dbReference type="RefSeq" id="XP_003322748.2">
    <property type="nucleotide sequence ID" value="XM_003322700.2"/>
</dbReference>
<gene>
    <name evidence="2" type="ORF">PGTG_04285</name>
</gene>
<dbReference type="HOGENOM" id="CLU_1732393_0_0_1"/>
<dbReference type="Proteomes" id="UP000008783">
    <property type="component" value="Unassembled WGS sequence"/>
</dbReference>
<feature type="compositionally biased region" description="Basic and acidic residues" evidence="1">
    <location>
        <begin position="90"/>
        <end position="102"/>
    </location>
</feature>
<dbReference type="InParanoid" id="E3K1W0"/>
<dbReference type="KEGG" id="pgr:PGTG_04285"/>
<evidence type="ECO:0000256" key="1">
    <source>
        <dbReference type="SAM" id="MobiDB-lite"/>
    </source>
</evidence>
<protein>
    <submittedName>
        <fullName evidence="2">Uncharacterized protein</fullName>
    </submittedName>
</protein>
<dbReference type="VEuPathDB" id="FungiDB:PGTG_04285"/>
<dbReference type="GeneID" id="10542283"/>
<feature type="region of interest" description="Disordered" evidence="1">
    <location>
        <begin position="90"/>
        <end position="109"/>
    </location>
</feature>
<sequence>MIIWKKPSVRAGNDKNGQKTKQMTRCPPSHALITKGPPETILKRSPQLWIDDARWNPGQLNLEKRSVIIVMAFDGQTCVCHCVGHDVRHGHEADIPPTERRQQQPLVDRSHAVTSTEYVHPVPTSSSAAGSNRVARTAHPLYSCRQPAPAV</sequence>
<evidence type="ECO:0000313" key="3">
    <source>
        <dbReference type="Proteomes" id="UP000008783"/>
    </source>
</evidence>